<feature type="non-terminal residue" evidence="2">
    <location>
        <position position="1"/>
    </location>
</feature>
<reference evidence="2" key="1">
    <citation type="submission" date="2020-07" db="EMBL/GenBank/DDBJ databases">
        <title>Clarias magur genome sequencing, assembly and annotation.</title>
        <authorList>
            <person name="Kushwaha B."/>
            <person name="Kumar R."/>
            <person name="Das P."/>
            <person name="Joshi C.G."/>
            <person name="Kumar D."/>
            <person name="Nagpure N.S."/>
            <person name="Pandey M."/>
            <person name="Agarwal S."/>
            <person name="Srivastava S."/>
            <person name="Singh M."/>
            <person name="Sahoo L."/>
            <person name="Jayasankar P."/>
            <person name="Meher P.K."/>
            <person name="Koringa P.G."/>
            <person name="Iquebal M.A."/>
            <person name="Das S.P."/>
            <person name="Bit A."/>
            <person name="Patnaik S."/>
            <person name="Patel N."/>
            <person name="Shah T.M."/>
            <person name="Hinsu A."/>
            <person name="Jena J.K."/>
        </authorList>
    </citation>
    <scope>NUCLEOTIDE SEQUENCE</scope>
    <source>
        <strain evidence="2">CIFAMagur01</strain>
        <tissue evidence="2">Testis</tissue>
    </source>
</reference>
<gene>
    <name evidence="2" type="ORF">DAT39_012164</name>
</gene>
<keyword evidence="3" id="KW-1185">Reference proteome</keyword>
<evidence type="ECO:0000313" key="2">
    <source>
        <dbReference type="EMBL" id="KAF5898142.1"/>
    </source>
</evidence>
<evidence type="ECO:0000256" key="1">
    <source>
        <dbReference type="SAM" id="MobiDB-lite"/>
    </source>
</evidence>
<organism evidence="2 3">
    <name type="scientific">Clarias magur</name>
    <name type="common">Asian catfish</name>
    <name type="synonym">Macropteronotus magur</name>
    <dbReference type="NCBI Taxonomy" id="1594786"/>
    <lineage>
        <taxon>Eukaryota</taxon>
        <taxon>Metazoa</taxon>
        <taxon>Chordata</taxon>
        <taxon>Craniata</taxon>
        <taxon>Vertebrata</taxon>
        <taxon>Euteleostomi</taxon>
        <taxon>Actinopterygii</taxon>
        <taxon>Neopterygii</taxon>
        <taxon>Teleostei</taxon>
        <taxon>Ostariophysi</taxon>
        <taxon>Siluriformes</taxon>
        <taxon>Clariidae</taxon>
        <taxon>Clarias</taxon>
    </lineage>
</organism>
<sequence length="66" mass="7218">HSVSKAYSSQCSCFLVAVRILALANRRDEFSVLLRASPRAVFRPSPADGAAVPASHTHRHCGRETR</sequence>
<feature type="compositionally biased region" description="Basic residues" evidence="1">
    <location>
        <begin position="56"/>
        <end position="66"/>
    </location>
</feature>
<proteinExistence type="predicted"/>
<dbReference type="Proteomes" id="UP000727407">
    <property type="component" value="Unassembled WGS sequence"/>
</dbReference>
<comment type="caution">
    <text evidence="2">The sequence shown here is derived from an EMBL/GenBank/DDBJ whole genome shotgun (WGS) entry which is preliminary data.</text>
</comment>
<evidence type="ECO:0000313" key="3">
    <source>
        <dbReference type="Proteomes" id="UP000727407"/>
    </source>
</evidence>
<dbReference type="AlphaFoldDB" id="A0A8J4WZR4"/>
<accession>A0A8J4WZR4</accession>
<feature type="non-terminal residue" evidence="2">
    <location>
        <position position="66"/>
    </location>
</feature>
<dbReference type="EMBL" id="QNUK01000209">
    <property type="protein sequence ID" value="KAF5898142.1"/>
    <property type="molecule type" value="Genomic_DNA"/>
</dbReference>
<name>A0A8J4WZR4_CLAMG</name>
<protein>
    <submittedName>
        <fullName evidence="2">Uncharacterized protein</fullName>
    </submittedName>
</protein>
<feature type="region of interest" description="Disordered" evidence="1">
    <location>
        <begin position="45"/>
        <end position="66"/>
    </location>
</feature>